<feature type="compositionally biased region" description="Basic and acidic residues" evidence="1">
    <location>
        <begin position="204"/>
        <end position="213"/>
    </location>
</feature>
<dbReference type="InterPro" id="IPR007462">
    <property type="entry name" value="COV1-like"/>
</dbReference>
<evidence type="ECO:0000313" key="4">
    <source>
        <dbReference type="Proteomes" id="UP001304300"/>
    </source>
</evidence>
<dbReference type="RefSeq" id="WP_317832561.1">
    <property type="nucleotide sequence ID" value="NZ_CP136920.1"/>
</dbReference>
<reference evidence="3 4" key="1">
    <citation type="submission" date="2023-10" db="EMBL/GenBank/DDBJ databases">
        <title>Rubellicoccus peritrichatus gen. nov., sp. nov., isolated from an algae of coral reef tank.</title>
        <authorList>
            <person name="Luo J."/>
        </authorList>
    </citation>
    <scope>NUCLEOTIDE SEQUENCE [LARGE SCALE GENOMIC DNA]</scope>
    <source>
        <strain evidence="3 4">CR14</strain>
    </source>
</reference>
<dbReference type="AlphaFoldDB" id="A0AAQ3QQK7"/>
<dbReference type="PANTHER" id="PTHR31876:SF26">
    <property type="entry name" value="PROTEIN LIKE COV 2"/>
    <property type="match status" value="1"/>
</dbReference>
<proteinExistence type="predicted"/>
<protein>
    <submittedName>
        <fullName evidence="3">DUF502 domain-containing protein</fullName>
    </submittedName>
</protein>
<dbReference type="Pfam" id="PF04367">
    <property type="entry name" value="DUF502"/>
    <property type="match status" value="1"/>
</dbReference>
<dbReference type="PANTHER" id="PTHR31876">
    <property type="entry name" value="COV-LIKE PROTEIN 1"/>
    <property type="match status" value="1"/>
</dbReference>
<evidence type="ECO:0000256" key="2">
    <source>
        <dbReference type="SAM" id="Phobius"/>
    </source>
</evidence>
<organism evidence="3 4">
    <name type="scientific">Rubellicoccus peritrichatus</name>
    <dbReference type="NCBI Taxonomy" id="3080537"/>
    <lineage>
        <taxon>Bacteria</taxon>
        <taxon>Pseudomonadati</taxon>
        <taxon>Verrucomicrobiota</taxon>
        <taxon>Opitutia</taxon>
        <taxon>Puniceicoccales</taxon>
        <taxon>Cerasicoccaceae</taxon>
        <taxon>Rubellicoccus</taxon>
    </lineage>
</organism>
<keyword evidence="2" id="KW-0812">Transmembrane</keyword>
<accession>A0AAQ3QQK7</accession>
<keyword evidence="4" id="KW-1185">Reference proteome</keyword>
<feature type="compositionally biased region" description="Polar residues" evidence="1">
    <location>
        <begin position="216"/>
        <end position="225"/>
    </location>
</feature>
<dbReference type="EMBL" id="CP136920">
    <property type="protein sequence ID" value="WOO40358.1"/>
    <property type="molecule type" value="Genomic_DNA"/>
</dbReference>
<gene>
    <name evidence="3" type="ORF">RZN69_17200</name>
</gene>
<feature type="transmembrane region" description="Helical" evidence="2">
    <location>
        <begin position="54"/>
        <end position="82"/>
    </location>
</feature>
<dbReference type="KEGG" id="puo:RZN69_17200"/>
<evidence type="ECO:0000256" key="1">
    <source>
        <dbReference type="SAM" id="MobiDB-lite"/>
    </source>
</evidence>
<feature type="region of interest" description="Disordered" evidence="1">
    <location>
        <begin position="204"/>
        <end position="225"/>
    </location>
</feature>
<sequence length="225" mass="24790">MFRSFRNGFIAGLVLLAPLAATIFVVNLLRERIGRPMNEFLFYYIDPTFRHLPGVSFVLDVVAILVVVIFITGLGFLSNYVIGKFAVRIGERLISAVPFVNSVYKTVKQIVDTFSRQQKAVFQKVVLTEYPRKGVYVLGFLTSEARGEVQAKTGAKVINIFVPTTPNPTSGFLLMVPKEEVIDMDMSVADGMKLIVSGGAVSPEWKDGADKPESVQVENPQALNA</sequence>
<dbReference type="Proteomes" id="UP001304300">
    <property type="component" value="Chromosome"/>
</dbReference>
<keyword evidence="2" id="KW-1133">Transmembrane helix</keyword>
<keyword evidence="2" id="KW-0472">Membrane</keyword>
<name>A0AAQ3QQK7_9BACT</name>
<evidence type="ECO:0000313" key="3">
    <source>
        <dbReference type="EMBL" id="WOO40358.1"/>
    </source>
</evidence>